<comment type="caution">
    <text evidence="8">The sequence shown here is derived from an EMBL/GenBank/DDBJ whole genome shotgun (WGS) entry which is preliminary data.</text>
</comment>
<feature type="transmembrane region" description="Helical" evidence="6">
    <location>
        <begin position="249"/>
        <end position="271"/>
    </location>
</feature>
<evidence type="ECO:0000256" key="5">
    <source>
        <dbReference type="ARBA" id="ARBA00038359"/>
    </source>
</evidence>
<dbReference type="Pfam" id="PF20684">
    <property type="entry name" value="Fung_rhodopsin"/>
    <property type="match status" value="1"/>
</dbReference>
<keyword evidence="9" id="KW-1185">Reference proteome</keyword>
<comment type="subcellular location">
    <subcellularLocation>
        <location evidence="1">Membrane</location>
        <topology evidence="1">Multi-pass membrane protein</topology>
    </subcellularLocation>
</comment>
<feature type="transmembrane region" description="Helical" evidence="6">
    <location>
        <begin position="119"/>
        <end position="137"/>
    </location>
</feature>
<name>A0AAD9VWZ5_PHOAM</name>
<gene>
    <name evidence="8" type="ORF">N8I77_013030</name>
</gene>
<evidence type="ECO:0000256" key="3">
    <source>
        <dbReference type="ARBA" id="ARBA00022989"/>
    </source>
</evidence>
<reference evidence="8" key="1">
    <citation type="submission" date="2023-06" db="EMBL/GenBank/DDBJ databases">
        <authorList>
            <person name="Noh H."/>
        </authorList>
    </citation>
    <scope>NUCLEOTIDE SEQUENCE</scope>
    <source>
        <strain evidence="8">DUCC20226</strain>
    </source>
</reference>
<dbReference type="AlphaFoldDB" id="A0AAD9VWZ5"/>
<evidence type="ECO:0000256" key="6">
    <source>
        <dbReference type="SAM" id="Phobius"/>
    </source>
</evidence>
<evidence type="ECO:0000256" key="2">
    <source>
        <dbReference type="ARBA" id="ARBA00022692"/>
    </source>
</evidence>
<evidence type="ECO:0000259" key="7">
    <source>
        <dbReference type="Pfam" id="PF20684"/>
    </source>
</evidence>
<feature type="domain" description="Rhodopsin" evidence="7">
    <location>
        <begin position="178"/>
        <end position="275"/>
    </location>
</feature>
<evidence type="ECO:0000313" key="8">
    <source>
        <dbReference type="EMBL" id="KAK2597167.1"/>
    </source>
</evidence>
<dbReference type="GO" id="GO:0016020">
    <property type="term" value="C:membrane"/>
    <property type="evidence" value="ECO:0007669"/>
    <property type="project" value="UniProtKB-SubCell"/>
</dbReference>
<feature type="transmembrane region" description="Helical" evidence="6">
    <location>
        <begin position="25"/>
        <end position="47"/>
    </location>
</feature>
<sequence length="315" mass="34833">MDLTGLSAQELTAGMQAQAPIKPRGFALSLIVILVTLLFLDTIAIGLRVYCKAWLLRKNNVWGLDDTLAVLGFVPWIPASTYAVLGAFNGIGTKDSELPPLDSGGYFTQMKAAEYLTKWQITVVVTIPFVKSAIAVQIMRLTFQRRYRYLLWAVSKALCPMSTAITIDQVDKVILTSTTNAIGGLISVIFHCKPIAATWNPKLGECGSLEPLMKLSYAFTAVAIISDCICAIIPFFLIAKMNMNPRKKWGVICVLSIGICACIFTIARVPYLKYYLIPEDQLCEFSFQALPRPEISLKLEVPTRPLRTHVLVHNA</sequence>
<keyword evidence="2 6" id="KW-0812">Transmembrane</keyword>
<keyword evidence="4 6" id="KW-0472">Membrane</keyword>
<feature type="transmembrane region" description="Helical" evidence="6">
    <location>
        <begin position="68"/>
        <end position="91"/>
    </location>
</feature>
<feature type="transmembrane region" description="Helical" evidence="6">
    <location>
        <begin position="217"/>
        <end position="237"/>
    </location>
</feature>
<evidence type="ECO:0000256" key="1">
    <source>
        <dbReference type="ARBA" id="ARBA00004141"/>
    </source>
</evidence>
<organism evidence="8 9">
    <name type="scientific">Phomopsis amygdali</name>
    <name type="common">Fusicoccum amygdali</name>
    <dbReference type="NCBI Taxonomy" id="1214568"/>
    <lineage>
        <taxon>Eukaryota</taxon>
        <taxon>Fungi</taxon>
        <taxon>Dikarya</taxon>
        <taxon>Ascomycota</taxon>
        <taxon>Pezizomycotina</taxon>
        <taxon>Sordariomycetes</taxon>
        <taxon>Sordariomycetidae</taxon>
        <taxon>Diaporthales</taxon>
        <taxon>Diaporthaceae</taxon>
        <taxon>Diaporthe</taxon>
    </lineage>
</organism>
<protein>
    <recommendedName>
        <fullName evidence="7">Rhodopsin domain-containing protein</fullName>
    </recommendedName>
</protein>
<dbReference type="Proteomes" id="UP001265746">
    <property type="component" value="Unassembled WGS sequence"/>
</dbReference>
<proteinExistence type="inferred from homology"/>
<accession>A0AAD9VWZ5</accession>
<dbReference type="PANTHER" id="PTHR33048">
    <property type="entry name" value="PTH11-LIKE INTEGRAL MEMBRANE PROTEIN (AFU_ORTHOLOGUE AFUA_5G11245)"/>
    <property type="match status" value="1"/>
</dbReference>
<dbReference type="PANTHER" id="PTHR33048:SF15">
    <property type="entry name" value="INTEGRAL MEMBRANE PROTEIN"/>
    <property type="match status" value="1"/>
</dbReference>
<comment type="similarity">
    <text evidence="5">Belongs to the SAT4 family.</text>
</comment>
<dbReference type="EMBL" id="JAUJFL010000010">
    <property type="protein sequence ID" value="KAK2597167.1"/>
    <property type="molecule type" value="Genomic_DNA"/>
</dbReference>
<keyword evidence="3 6" id="KW-1133">Transmembrane helix</keyword>
<evidence type="ECO:0000256" key="4">
    <source>
        <dbReference type="ARBA" id="ARBA00023136"/>
    </source>
</evidence>
<dbReference type="InterPro" id="IPR052337">
    <property type="entry name" value="SAT4-like"/>
</dbReference>
<evidence type="ECO:0000313" key="9">
    <source>
        <dbReference type="Proteomes" id="UP001265746"/>
    </source>
</evidence>
<dbReference type="InterPro" id="IPR049326">
    <property type="entry name" value="Rhodopsin_dom_fungi"/>
</dbReference>